<proteinExistence type="predicted"/>
<protein>
    <submittedName>
        <fullName evidence="2">Uncharacterized protein</fullName>
    </submittedName>
</protein>
<reference evidence="2" key="2">
    <citation type="submission" date="2020-09" db="EMBL/GenBank/DDBJ databases">
        <authorList>
            <person name="Sun Q."/>
            <person name="Ohkuma M."/>
        </authorList>
    </citation>
    <scope>NUCLEOTIDE SEQUENCE</scope>
    <source>
        <strain evidence="2">JCM 4477</strain>
    </source>
</reference>
<evidence type="ECO:0000256" key="1">
    <source>
        <dbReference type="SAM" id="MobiDB-lite"/>
    </source>
</evidence>
<organism evidence="2 3">
    <name type="scientific">Streptomyces fumanus</name>
    <dbReference type="NCBI Taxonomy" id="67302"/>
    <lineage>
        <taxon>Bacteria</taxon>
        <taxon>Bacillati</taxon>
        <taxon>Actinomycetota</taxon>
        <taxon>Actinomycetes</taxon>
        <taxon>Kitasatosporales</taxon>
        <taxon>Streptomycetaceae</taxon>
        <taxon>Streptomyces</taxon>
    </lineage>
</organism>
<comment type="caution">
    <text evidence="2">The sequence shown here is derived from an EMBL/GenBank/DDBJ whole genome shotgun (WGS) entry which is preliminary data.</text>
</comment>
<accession>A0A919AD00</accession>
<dbReference type="RefSeq" id="WP_190204660.1">
    <property type="nucleotide sequence ID" value="NZ_BNBI01000005.1"/>
</dbReference>
<dbReference type="AlphaFoldDB" id="A0A919AD00"/>
<keyword evidence="3" id="KW-1185">Reference proteome</keyword>
<gene>
    <name evidence="2" type="ORF">GCM10018772_24860</name>
</gene>
<evidence type="ECO:0000313" key="2">
    <source>
        <dbReference type="EMBL" id="GHE99510.1"/>
    </source>
</evidence>
<reference evidence="2" key="1">
    <citation type="journal article" date="2014" name="Int. J. Syst. Evol. Microbiol.">
        <title>Complete genome sequence of Corynebacterium casei LMG S-19264T (=DSM 44701T), isolated from a smear-ripened cheese.</title>
        <authorList>
            <consortium name="US DOE Joint Genome Institute (JGI-PGF)"/>
            <person name="Walter F."/>
            <person name="Albersmeier A."/>
            <person name="Kalinowski J."/>
            <person name="Ruckert C."/>
        </authorList>
    </citation>
    <scope>NUCLEOTIDE SEQUENCE</scope>
    <source>
        <strain evidence="2">JCM 4477</strain>
    </source>
</reference>
<dbReference type="Proteomes" id="UP000630718">
    <property type="component" value="Unassembled WGS sequence"/>
</dbReference>
<evidence type="ECO:0000313" key="3">
    <source>
        <dbReference type="Proteomes" id="UP000630718"/>
    </source>
</evidence>
<feature type="compositionally biased region" description="Basic and acidic residues" evidence="1">
    <location>
        <begin position="1"/>
        <end position="12"/>
    </location>
</feature>
<sequence>MKARPERQHRLNDQPVAFHPTRRSYRARPLYRRTVTPPAPQWGGLGTDYLQALGEYASRHLNTSEESRP</sequence>
<feature type="region of interest" description="Disordered" evidence="1">
    <location>
        <begin position="1"/>
        <end position="23"/>
    </location>
</feature>
<dbReference type="EMBL" id="BNBI01000005">
    <property type="protein sequence ID" value="GHE99510.1"/>
    <property type="molecule type" value="Genomic_DNA"/>
</dbReference>
<name>A0A919AD00_9ACTN</name>